<dbReference type="OrthoDB" id="1938156at2759"/>
<evidence type="ECO:0000256" key="4">
    <source>
        <dbReference type="ARBA" id="ARBA00022729"/>
    </source>
</evidence>
<feature type="compositionally biased region" description="Basic and acidic residues" evidence="16">
    <location>
        <begin position="383"/>
        <end position="412"/>
    </location>
</feature>
<dbReference type="GO" id="GO:0030246">
    <property type="term" value="F:carbohydrate binding"/>
    <property type="evidence" value="ECO:0007669"/>
    <property type="project" value="UniProtKB-KW"/>
</dbReference>
<dbReference type="Gene3D" id="2.10.250.10">
    <property type="entry name" value="Calreticulin/calnexin, P domain"/>
    <property type="match status" value="1"/>
</dbReference>
<evidence type="ECO:0000256" key="16">
    <source>
        <dbReference type="SAM" id="MobiDB-lite"/>
    </source>
</evidence>
<sequence>MTMTHRTRTTTTTTCLLLLLFLLLFALLSDAKIHFSETFDDEDASSRWHKSTFKEDENMAGEFVVTRAIHEGKKTDSKANKGFKTQTNGRFFAYYSSADEVFDNDGKDLVVQYSVKHEQNIDCGGAYVKILPESSEMENFGGSTPYNIMFGPDICGKGIKKVHFILAKHDEHGNEKQYQMKTTVKAKTDELTHVYTLVIHPNDDFEILIDGKSEIKKNIEDEFDILEPKEIPDPSATKPDDWDDRRMIVDEDAEKPEGYDDIPENIADPEHPKPDDWDDDIDGDWEPPMVPNPEYKGPWTQPMIENPKYSGGPWEAPMIKNPNYVPKSEPLALMRNLKHVGFDLWQVKAGSFFDNIVITDSLEEAKSFGKKLFGKKSRKKEKRMQEDFEEADRKKKDDEADEWARETRKNVEDPDALFPPGMEPPEDYDPDDPAHDEL</sequence>
<dbReference type="PROSITE" id="PS00803">
    <property type="entry name" value="CALRETICULIN_1"/>
    <property type="match status" value="1"/>
</dbReference>
<keyword evidence="4 15" id="KW-0732">Signal</keyword>
<dbReference type="EMBL" id="FO082277">
    <property type="protein sequence ID" value="CCO15218.1"/>
    <property type="molecule type" value="Genomic_DNA"/>
</dbReference>
<feature type="binding site" evidence="13">
    <location>
        <position position="129"/>
    </location>
    <ligand>
        <name>an alpha-D-glucoside</name>
        <dbReference type="ChEBI" id="CHEBI:22390"/>
    </ligand>
</feature>
<evidence type="ECO:0000256" key="14">
    <source>
        <dbReference type="PIRSR" id="PIRSR002356-3"/>
    </source>
</evidence>
<dbReference type="eggNOG" id="KOG0674">
    <property type="taxonomic scope" value="Eukaryota"/>
</dbReference>
<dbReference type="RefSeq" id="XP_007514978.1">
    <property type="nucleotide sequence ID" value="XM_007514916.1"/>
</dbReference>
<reference evidence="17 18" key="1">
    <citation type="submission" date="2011-10" db="EMBL/GenBank/DDBJ databases">
        <authorList>
            <person name="Genoscope - CEA"/>
        </authorList>
    </citation>
    <scope>NUCLEOTIDE SEQUENCE [LARGE SCALE GENOMIC DNA]</scope>
    <source>
        <strain evidence="17 18">RCC 1105</strain>
    </source>
</reference>
<comment type="subcellular location">
    <subcellularLocation>
        <location evidence="1 12">Endoplasmic reticulum lumen</location>
    </subcellularLocation>
</comment>
<evidence type="ECO:0000256" key="5">
    <source>
        <dbReference type="ARBA" id="ARBA00022734"/>
    </source>
</evidence>
<dbReference type="GeneID" id="19017385"/>
<dbReference type="GO" id="GO:0005789">
    <property type="term" value="C:endoplasmic reticulum membrane"/>
    <property type="evidence" value="ECO:0007669"/>
    <property type="project" value="TreeGrafter"/>
</dbReference>
<keyword evidence="10 12" id="KW-0143">Chaperone</keyword>
<feature type="region of interest" description="Disordered" evidence="16">
    <location>
        <begin position="252"/>
        <end position="275"/>
    </location>
</feature>
<evidence type="ECO:0000256" key="13">
    <source>
        <dbReference type="PIRSR" id="PIRSR002356-1"/>
    </source>
</evidence>
<evidence type="ECO:0000256" key="7">
    <source>
        <dbReference type="ARBA" id="ARBA00022824"/>
    </source>
</evidence>
<dbReference type="GO" id="GO:0051082">
    <property type="term" value="F:unfolded protein binding"/>
    <property type="evidence" value="ECO:0007669"/>
    <property type="project" value="InterPro"/>
</dbReference>
<dbReference type="InterPro" id="IPR018124">
    <property type="entry name" value="Calret/calnex_CS"/>
</dbReference>
<evidence type="ECO:0000256" key="8">
    <source>
        <dbReference type="ARBA" id="ARBA00022833"/>
    </source>
</evidence>
<dbReference type="GO" id="GO:0036503">
    <property type="term" value="P:ERAD pathway"/>
    <property type="evidence" value="ECO:0007669"/>
    <property type="project" value="TreeGrafter"/>
</dbReference>
<evidence type="ECO:0000256" key="11">
    <source>
        <dbReference type="ARBA" id="ARBA00037091"/>
    </source>
</evidence>
<evidence type="ECO:0000256" key="15">
    <source>
        <dbReference type="RuleBase" id="RU362126"/>
    </source>
</evidence>
<dbReference type="SUPFAM" id="SSF49899">
    <property type="entry name" value="Concanavalin A-like lectins/glucanases"/>
    <property type="match status" value="1"/>
</dbReference>
<keyword evidence="7 12" id="KW-0256">Endoplasmic reticulum</keyword>
<feature type="binding site" evidence="13">
    <location>
        <position position="146"/>
    </location>
    <ligand>
        <name>an alpha-D-glucoside</name>
        <dbReference type="ChEBI" id="CHEBI:22390"/>
    </ligand>
</feature>
<feature type="binding site" evidence="13">
    <location>
        <position position="127"/>
    </location>
    <ligand>
        <name>an alpha-D-glucoside</name>
        <dbReference type="ChEBI" id="CHEBI:22390"/>
    </ligand>
</feature>
<dbReference type="InterPro" id="IPR009033">
    <property type="entry name" value="Calreticulin/calnexin_P_dom_sf"/>
</dbReference>
<accession>K8F0Y6</accession>
<dbReference type="STRING" id="41875.K8F0Y6"/>
<feature type="signal peptide" evidence="15">
    <location>
        <begin position="1"/>
        <end position="31"/>
    </location>
</feature>
<evidence type="ECO:0000256" key="10">
    <source>
        <dbReference type="ARBA" id="ARBA00023186"/>
    </source>
</evidence>
<dbReference type="KEGG" id="bpg:Bathy02g02720"/>
<dbReference type="PRINTS" id="PR00626">
    <property type="entry name" value="CALRETICULIN"/>
</dbReference>
<evidence type="ECO:0000256" key="12">
    <source>
        <dbReference type="PIRNR" id="PIRNR002356"/>
    </source>
</evidence>
<comment type="similarity">
    <text evidence="2 12 15">Belongs to the calreticulin family.</text>
</comment>
<dbReference type="InterPro" id="IPR001580">
    <property type="entry name" value="Calret/calnex"/>
</dbReference>
<keyword evidence="9" id="KW-0106">Calcium</keyword>
<dbReference type="Proteomes" id="UP000198341">
    <property type="component" value="Chromosome 2"/>
</dbReference>
<evidence type="ECO:0000256" key="2">
    <source>
        <dbReference type="ARBA" id="ARBA00010983"/>
    </source>
</evidence>
<keyword evidence="5" id="KW-0430">Lectin</keyword>
<keyword evidence="18" id="KW-1185">Reference proteome</keyword>
<feature type="binding site" evidence="13">
    <location>
        <position position="153"/>
    </location>
    <ligand>
        <name>an alpha-D-glucoside</name>
        <dbReference type="ChEBI" id="CHEBI:22390"/>
    </ligand>
</feature>
<evidence type="ECO:0000256" key="1">
    <source>
        <dbReference type="ARBA" id="ARBA00004319"/>
    </source>
</evidence>
<dbReference type="PROSITE" id="PS00804">
    <property type="entry name" value="CALRETICULIN_2"/>
    <property type="match status" value="1"/>
</dbReference>
<keyword evidence="8" id="KW-0862">Zinc</keyword>
<dbReference type="GO" id="GO:0006457">
    <property type="term" value="P:protein folding"/>
    <property type="evidence" value="ECO:0007669"/>
    <property type="project" value="InterPro"/>
</dbReference>
<feature type="disulfide bond" evidence="14">
    <location>
        <begin position="123"/>
        <end position="155"/>
    </location>
</feature>
<feature type="chain" id="PRO_5003919795" description="Calreticulin" evidence="15">
    <location>
        <begin position="32"/>
        <end position="438"/>
    </location>
</feature>
<evidence type="ECO:0000313" key="17">
    <source>
        <dbReference type="EMBL" id="CCO15218.1"/>
    </source>
</evidence>
<name>K8F0Y6_9CHLO</name>
<feature type="binding site" evidence="13">
    <location>
        <position position="343"/>
    </location>
    <ligand>
        <name>an alpha-D-glucoside</name>
        <dbReference type="ChEBI" id="CHEBI:22390"/>
    </ligand>
</feature>
<evidence type="ECO:0000256" key="6">
    <source>
        <dbReference type="ARBA" id="ARBA00022737"/>
    </source>
</evidence>
<dbReference type="InterPro" id="IPR009169">
    <property type="entry name" value="Calreticulin"/>
</dbReference>
<keyword evidence="3" id="KW-0479">Metal-binding</keyword>
<protein>
    <recommendedName>
        <fullName evidence="12">Calreticulin</fullName>
    </recommendedName>
</protein>
<feature type="region of interest" description="Disordered" evidence="16">
    <location>
        <begin position="370"/>
        <end position="438"/>
    </location>
</feature>
<feature type="compositionally biased region" description="Acidic residues" evidence="16">
    <location>
        <begin position="252"/>
        <end position="263"/>
    </location>
</feature>
<proteinExistence type="inferred from homology"/>
<organism evidence="17 18">
    <name type="scientific">Bathycoccus prasinos</name>
    <dbReference type="NCBI Taxonomy" id="41875"/>
    <lineage>
        <taxon>Eukaryota</taxon>
        <taxon>Viridiplantae</taxon>
        <taxon>Chlorophyta</taxon>
        <taxon>Mamiellophyceae</taxon>
        <taxon>Mamiellales</taxon>
        <taxon>Bathycoccaceae</taxon>
        <taxon>Bathycoccus</taxon>
    </lineage>
</organism>
<dbReference type="AlphaFoldDB" id="K8F0Y6"/>
<evidence type="ECO:0000256" key="3">
    <source>
        <dbReference type="ARBA" id="ARBA00022723"/>
    </source>
</evidence>
<dbReference type="SUPFAM" id="SSF63887">
    <property type="entry name" value="P-domain of calnexin/calreticulin"/>
    <property type="match status" value="1"/>
</dbReference>
<comment type="function">
    <text evidence="11">Molecular calcium-binding chaperone promoting folding, oligomeric assembly and quality control in the ER via the calreticulin/calnexin cycle. This lectin may interact transiently with almost all of the monoglucosylated glycoproteins that are synthesized in the ER.</text>
</comment>
<keyword evidence="14" id="KW-1015">Disulfide bond</keyword>
<keyword evidence="6" id="KW-0677">Repeat</keyword>
<dbReference type="PIRSF" id="PIRSF002356">
    <property type="entry name" value="Calreticulin"/>
    <property type="match status" value="1"/>
</dbReference>
<dbReference type="PANTHER" id="PTHR11073">
    <property type="entry name" value="CALRETICULIN AND CALNEXIN"/>
    <property type="match status" value="1"/>
</dbReference>
<evidence type="ECO:0000256" key="9">
    <source>
        <dbReference type="ARBA" id="ARBA00022837"/>
    </source>
</evidence>
<evidence type="ECO:0000313" key="18">
    <source>
        <dbReference type="Proteomes" id="UP000198341"/>
    </source>
</evidence>
<gene>
    <name evidence="17" type="ORF">Bathy02g02720</name>
</gene>
<dbReference type="Gene3D" id="2.60.120.200">
    <property type="match status" value="1"/>
</dbReference>
<dbReference type="PROSITE" id="PS00805">
    <property type="entry name" value="CALRETICULIN_REPEAT"/>
    <property type="match status" value="1"/>
</dbReference>
<feature type="compositionally biased region" description="Basic residues" evidence="16">
    <location>
        <begin position="370"/>
        <end position="382"/>
    </location>
</feature>
<dbReference type="PANTHER" id="PTHR11073:SF2">
    <property type="entry name" value="CALRETICULIN"/>
    <property type="match status" value="1"/>
</dbReference>
<dbReference type="GO" id="GO:0005509">
    <property type="term" value="F:calcium ion binding"/>
    <property type="evidence" value="ECO:0007669"/>
    <property type="project" value="InterPro"/>
</dbReference>
<dbReference type="GO" id="GO:0005788">
    <property type="term" value="C:endoplasmic reticulum lumen"/>
    <property type="evidence" value="ECO:0007669"/>
    <property type="project" value="UniProtKB-SubCell"/>
</dbReference>
<dbReference type="Pfam" id="PF00262">
    <property type="entry name" value="Calreticulin"/>
    <property type="match status" value="2"/>
</dbReference>
<dbReference type="FunFam" id="2.10.250.10:FF:000002">
    <property type="entry name" value="Calreticulin"/>
    <property type="match status" value="1"/>
</dbReference>
<dbReference type="InterPro" id="IPR013320">
    <property type="entry name" value="ConA-like_dom_sf"/>
</dbReference>